<organism evidence="1 2">
    <name type="scientific">Zarea fungicola</name>
    <dbReference type="NCBI Taxonomy" id="93591"/>
    <lineage>
        <taxon>Eukaryota</taxon>
        <taxon>Fungi</taxon>
        <taxon>Dikarya</taxon>
        <taxon>Ascomycota</taxon>
        <taxon>Pezizomycotina</taxon>
        <taxon>Sordariomycetes</taxon>
        <taxon>Hypocreomycetidae</taxon>
        <taxon>Hypocreales</taxon>
        <taxon>Cordycipitaceae</taxon>
        <taxon>Zarea</taxon>
    </lineage>
</organism>
<accession>A0ACC1NHB3</accession>
<sequence>MSSYAANMPLNGNNETASLEGHLRNLILHNYSDTPNEASQRSSQSQATTSSTEQGIVVPPPGLAPPSSSGPPRQDAVSHAAVDSYQQKATFRKRPNQAQRRQMSSQLTIPVDTRPVHQPRGPDQGSHQGHQSSNYPRHQHTMSHPHGNADHFRSQQKGQGQWNSNPAFSPQGSSFPPGGANYSGHQQSNPNSHFEHRPRHNTGMPQGHRRQPFTQKEIMNQSALLEELCFATLASSEIDRSEIAEKENFRQRIEAICRKAITEHEWYTNANTGFPPPSVELKCFGSLSSGFATKASDMDLGLLSPFSHIQPDAPGSPIPRLIERCFLEAGIGARLLSRTRVPIIKLCEAPPKSLMDDLLAQREKWENGLDQDHNESNDEEELPAEQNVEAKGGDYTQAAERNSSPDPTIFQILDEQGQRRFFHLRQMPKHNLVAYYGLAKRVLRKTSGRDVTLSNVREFSTHDWNVLNQVCKAFVQGLADANLRKGLEKYPSLMFEPPNNRSLLGVYIQVEGEMALQSWQGWTMADEFAAIDPVLVQSIDSWYNLQRTANFGQDPIYYTKELQLSLERLKKLPAFQLLLLEQGQQETVAQYHQRAQNISNNLGLQGHKNTDTLRREIVSRYIAGIHDEDIRNDIRLWQSGIDTWNLDMIGCKHKSLNLAEDLQRALNKNVYKHENRKDVSNYIEVLRGSIQMTMSATGQHGFIVPIDDNMAPLIARIKALPDTQDQPRDRYRDPLEFPKEGAGVQCDINFSAHLALQNTQLLRCYSHTDPRVRAMVLFIKHWAKVRGINSGYRGTLSSYGYVLMVLHYLVNVASPFVCPNLQRIVSADAGDGKIMYKGYNVDFWRDETEILALAHNGQINHNQQTLGYLLRGFFEYYAQNGALSTVPGRGFDWGRDVLSLRTFGGLLSKQEKGWTGAKTVYQVQAPNEPSVKPSATAAGGPKGAPQDQPSTVPKGAALKEVRLRYLFAIEDPFELDHNVARTVTHNGIVSIRDEFRRAWRIIQVAGQGLPHDDLLQNVNDGNGVVDGDVSPFVQLINEIHGLRRVSNVQ</sequence>
<comment type="caution">
    <text evidence="1">The sequence shown here is derived from an EMBL/GenBank/DDBJ whole genome shotgun (WGS) entry which is preliminary data.</text>
</comment>
<evidence type="ECO:0000313" key="2">
    <source>
        <dbReference type="Proteomes" id="UP001143910"/>
    </source>
</evidence>
<dbReference type="Proteomes" id="UP001143910">
    <property type="component" value="Unassembled WGS sequence"/>
</dbReference>
<dbReference type="EMBL" id="JANJQO010000437">
    <property type="protein sequence ID" value="KAJ2977799.1"/>
    <property type="molecule type" value="Genomic_DNA"/>
</dbReference>
<reference evidence="1" key="1">
    <citation type="submission" date="2022-08" db="EMBL/GenBank/DDBJ databases">
        <title>Genome Sequence of Lecanicillium fungicola.</title>
        <authorList>
            <person name="Buettner E."/>
        </authorList>
    </citation>
    <scope>NUCLEOTIDE SEQUENCE</scope>
    <source>
        <strain evidence="1">Babe33</strain>
    </source>
</reference>
<proteinExistence type="predicted"/>
<protein>
    <submittedName>
        <fullName evidence="1">Uncharacterized protein</fullName>
    </submittedName>
</protein>
<gene>
    <name evidence="1" type="ORF">NQ176_g4171</name>
</gene>
<keyword evidence="2" id="KW-1185">Reference proteome</keyword>
<name>A0ACC1NHB3_9HYPO</name>
<evidence type="ECO:0000313" key="1">
    <source>
        <dbReference type="EMBL" id="KAJ2977799.1"/>
    </source>
</evidence>